<gene>
    <name evidence="1" type="ORF">CDAR_285991</name>
</gene>
<keyword evidence="2" id="KW-1185">Reference proteome</keyword>
<reference evidence="1 2" key="1">
    <citation type="submission" date="2021-06" db="EMBL/GenBank/DDBJ databases">
        <title>Caerostris darwini draft genome.</title>
        <authorList>
            <person name="Kono N."/>
            <person name="Arakawa K."/>
        </authorList>
    </citation>
    <scope>NUCLEOTIDE SEQUENCE [LARGE SCALE GENOMIC DNA]</scope>
</reference>
<organism evidence="1 2">
    <name type="scientific">Caerostris darwini</name>
    <dbReference type="NCBI Taxonomy" id="1538125"/>
    <lineage>
        <taxon>Eukaryota</taxon>
        <taxon>Metazoa</taxon>
        <taxon>Ecdysozoa</taxon>
        <taxon>Arthropoda</taxon>
        <taxon>Chelicerata</taxon>
        <taxon>Arachnida</taxon>
        <taxon>Araneae</taxon>
        <taxon>Araneomorphae</taxon>
        <taxon>Entelegynae</taxon>
        <taxon>Araneoidea</taxon>
        <taxon>Araneidae</taxon>
        <taxon>Caerostris</taxon>
    </lineage>
</organism>
<dbReference type="EMBL" id="BPLQ01001140">
    <property type="protein sequence ID" value="GIX78930.1"/>
    <property type="molecule type" value="Genomic_DNA"/>
</dbReference>
<dbReference type="AlphaFoldDB" id="A0AAV4N3S9"/>
<name>A0AAV4N3S9_9ARAC</name>
<accession>A0AAV4N3S9</accession>
<evidence type="ECO:0000313" key="2">
    <source>
        <dbReference type="Proteomes" id="UP001054837"/>
    </source>
</evidence>
<protein>
    <submittedName>
        <fullName evidence="1">Uncharacterized protein</fullName>
    </submittedName>
</protein>
<dbReference type="Proteomes" id="UP001054837">
    <property type="component" value="Unassembled WGS sequence"/>
</dbReference>
<sequence length="123" mass="13570">MQSEAGTFHVTDAEAYIGSWADILPPSRIIVHAWLGSFHVGALGLRRMDEPAPRVCGTPNWPTRRFSMRSVICHSLIKTLQAQNDLPRRGGTGLTRAFFLCAFEVAIRELVAQVSRFSGSRSG</sequence>
<proteinExistence type="predicted"/>
<comment type="caution">
    <text evidence="1">The sequence shown here is derived from an EMBL/GenBank/DDBJ whole genome shotgun (WGS) entry which is preliminary data.</text>
</comment>
<evidence type="ECO:0000313" key="1">
    <source>
        <dbReference type="EMBL" id="GIX78930.1"/>
    </source>
</evidence>